<sequence>MSHKAVLQQWVLEALAAHGGKADRLTVAKHIWHARARELEGTELFYTWQYDMSWAASELRKLGQLKPANAGPAGVWELSGDGPSLF</sequence>
<evidence type="ECO:0000313" key="1">
    <source>
        <dbReference type="EMBL" id="AXT48119.1"/>
    </source>
</evidence>
<dbReference type="RefSeq" id="WP_107800569.1">
    <property type="nucleotide sequence ID" value="NZ_CP031968.1"/>
</dbReference>
<dbReference type="KEGG" id="crz:D1345_18985"/>
<organism evidence="1 2">
    <name type="scientific">Chromobacterium rhizoryzae</name>
    <dbReference type="NCBI Taxonomy" id="1778675"/>
    <lineage>
        <taxon>Bacteria</taxon>
        <taxon>Pseudomonadati</taxon>
        <taxon>Pseudomonadota</taxon>
        <taxon>Betaproteobacteria</taxon>
        <taxon>Neisseriales</taxon>
        <taxon>Chromobacteriaceae</taxon>
        <taxon>Chromobacterium</taxon>
    </lineage>
</organism>
<accession>A0AAD0RU33</accession>
<dbReference type="Proteomes" id="UP000259465">
    <property type="component" value="Chromosome"/>
</dbReference>
<proteinExistence type="predicted"/>
<dbReference type="AlphaFoldDB" id="A0AAD0RU33"/>
<evidence type="ECO:0008006" key="3">
    <source>
        <dbReference type="Google" id="ProtNLM"/>
    </source>
</evidence>
<evidence type="ECO:0000313" key="2">
    <source>
        <dbReference type="Proteomes" id="UP000259465"/>
    </source>
</evidence>
<reference evidence="1 2" key="1">
    <citation type="submission" date="2018-08" db="EMBL/GenBank/DDBJ databases">
        <title>Complete genome sequence of JP2-74.</title>
        <authorList>
            <person name="Wu L."/>
        </authorList>
    </citation>
    <scope>NUCLEOTIDE SEQUENCE [LARGE SCALE GENOMIC DNA]</scope>
    <source>
        <strain evidence="1 2">JP2-74</strain>
    </source>
</reference>
<keyword evidence="2" id="KW-1185">Reference proteome</keyword>
<name>A0AAD0RU33_9NEIS</name>
<protein>
    <recommendedName>
        <fullName evidence="3">Restriction system protein Mrr-like N-terminal domain-containing protein</fullName>
    </recommendedName>
</protein>
<dbReference type="EMBL" id="CP031968">
    <property type="protein sequence ID" value="AXT48119.1"/>
    <property type="molecule type" value="Genomic_DNA"/>
</dbReference>
<gene>
    <name evidence="1" type="ORF">D1345_18985</name>
</gene>